<protein>
    <submittedName>
        <fullName evidence="1">Uncharacterized protein</fullName>
    </submittedName>
</protein>
<name>A0A2R5F180_9PROT</name>
<gene>
    <name evidence="1" type="ORF">NMK_0033</name>
</gene>
<dbReference type="AlphaFoldDB" id="A0A2R5F180"/>
<organism evidence="1 2">
    <name type="scientific">Novimethylophilus kurashikiensis</name>
    <dbReference type="NCBI Taxonomy" id="1825523"/>
    <lineage>
        <taxon>Bacteria</taxon>
        <taxon>Pseudomonadati</taxon>
        <taxon>Pseudomonadota</taxon>
        <taxon>Betaproteobacteria</taxon>
        <taxon>Nitrosomonadales</taxon>
        <taxon>Methylophilaceae</taxon>
        <taxon>Novimethylophilus</taxon>
    </lineage>
</organism>
<sequence length="183" mass="20912">MHRIGDEEALLKYVELIAISFPNIALKLNQLKDQGDEIIPYIESLLQDTYKRGNQSLSLEVVEALMNIRAIYEANAPTPEVVVSQPTVADDQLAFDLHDSPYFIKLIQRFPHIGQKVEESWGTQALRTYIWDLFQDSRGGTRQGFPPEYASALFRLLDAHDQQYPELVDTTSDIWTVNKFGLI</sequence>
<evidence type="ECO:0000313" key="1">
    <source>
        <dbReference type="EMBL" id="GBG12502.1"/>
    </source>
</evidence>
<accession>A0A2R5F180</accession>
<dbReference type="RefSeq" id="WP_227871274.1">
    <property type="nucleotide sequence ID" value="NZ_BDOQ01000001.1"/>
</dbReference>
<keyword evidence="2" id="KW-1185">Reference proteome</keyword>
<comment type="caution">
    <text evidence="1">The sequence shown here is derived from an EMBL/GenBank/DDBJ whole genome shotgun (WGS) entry which is preliminary data.</text>
</comment>
<dbReference type="Proteomes" id="UP000245081">
    <property type="component" value="Unassembled WGS sequence"/>
</dbReference>
<reference evidence="1 2" key="1">
    <citation type="journal article" date="2018" name="Environ. Microbiol.">
        <title>Isolation and genomic characterization of Novimethylophilus kurashikiensis gen. nov. sp. nov., a new lanthanide-dependent methylotrophic species of Methylophilaceae.</title>
        <authorList>
            <person name="Lv H."/>
            <person name="Sahin N."/>
            <person name="Tani A."/>
        </authorList>
    </citation>
    <scope>NUCLEOTIDE SEQUENCE [LARGE SCALE GENOMIC DNA]</scope>
    <source>
        <strain evidence="1 2">La2-4</strain>
    </source>
</reference>
<evidence type="ECO:0000313" key="2">
    <source>
        <dbReference type="Proteomes" id="UP000245081"/>
    </source>
</evidence>
<dbReference type="EMBL" id="BDOQ01000001">
    <property type="protein sequence ID" value="GBG12502.1"/>
    <property type="molecule type" value="Genomic_DNA"/>
</dbReference>
<proteinExistence type="predicted"/>